<dbReference type="Proteomes" id="UP000290049">
    <property type="component" value="Segment"/>
</dbReference>
<keyword evidence="2" id="KW-1185">Reference proteome</keyword>
<reference evidence="1" key="1">
    <citation type="journal article" date="2018" name="Arch. Virol.">
        <title>High-throughput sequencing reveals a novel closterovirus in arracacha (Arracacia xanthorrhiza).</title>
        <authorList>
            <person name="Orilio A.F."/>
            <person name="Blawid R."/>
            <person name="Costa G.A."/>
            <person name="Gomes S.S."/>
            <person name="Nagata T."/>
            <person name="Madeira N.R."/>
            <person name="Inoue-Nagata A.K."/>
            <person name="Resende R.O."/>
        </authorList>
    </citation>
    <scope>NUCLEOTIDE SEQUENCE [LARGE SCALE GENOMIC DNA]</scope>
    <source>
        <strain evidence="1">MS#6</strain>
    </source>
</reference>
<protein>
    <submittedName>
        <fullName evidence="1">P21 protein</fullName>
    </submittedName>
</protein>
<dbReference type="RefSeq" id="YP_009552000.1">
    <property type="nucleotide sequence ID" value="NC_040570.1"/>
</dbReference>
<name>A0A2U8JHB2_9CLOS</name>
<organism evidence="1">
    <name type="scientific">Arracacha virus 1</name>
    <dbReference type="NCBI Taxonomy" id="2201042"/>
    <lineage>
        <taxon>Viruses</taxon>
        <taxon>Riboviria</taxon>
        <taxon>Orthornavirae</taxon>
        <taxon>Kitrinoviricota</taxon>
        <taxon>Alsuviricetes</taxon>
        <taxon>Martellivirales</taxon>
        <taxon>Closteroviridae</taxon>
        <taxon>Closterovirus</taxon>
        <taxon>Closterovirus arracaciae</taxon>
    </lineage>
</organism>
<dbReference type="GeneID" id="41702147"/>
<dbReference type="KEGG" id="vg:41702147"/>
<evidence type="ECO:0000313" key="1">
    <source>
        <dbReference type="EMBL" id="AWK68099.1"/>
    </source>
</evidence>
<dbReference type="EMBL" id="MG919988">
    <property type="protein sequence ID" value="AWK68099.1"/>
    <property type="molecule type" value="Genomic_RNA"/>
</dbReference>
<sequence length="181" mass="20993">MNANRSKLGFSFATCWNAPDDKNFVLVVDECKMFLLQVTEGSNESADGNQLLVHVLGNSIVQDVESDRINCVTEILDCELFSRYDIITYRIVNVYTSTSRRLRYRFDGFNKTTQKMYWRNYVFEVIMRRENEQLLDSTSIEYVCFDETASRCESLGHYLRTAINSGYSLLSFGVKDLRFAT</sequence>
<accession>A0A2U8JHB2</accession>
<proteinExistence type="predicted"/>
<evidence type="ECO:0000313" key="2">
    <source>
        <dbReference type="Proteomes" id="UP000290049"/>
    </source>
</evidence>